<accession>A0ABX0JQI0</accession>
<dbReference type="InterPro" id="IPR036844">
    <property type="entry name" value="Hint_dom_sf"/>
</dbReference>
<evidence type="ECO:0000259" key="1">
    <source>
        <dbReference type="Pfam" id="PF13403"/>
    </source>
</evidence>
<dbReference type="Proteomes" id="UP000635278">
    <property type="component" value="Unassembled WGS sequence"/>
</dbReference>
<reference evidence="2 3" key="1">
    <citation type="journal article" date="2020" name="Int. J. Syst. Evol. Microbiol.">
        <title>Novel acetic acid bacteria from cider fermentations: Acetobacter conturbans sp. nov. and Acetobacter fallax sp. nov.</title>
        <authorList>
            <person name="Sombolestani A.S."/>
            <person name="Cleenwerck I."/>
            <person name="Cnockaert M."/>
            <person name="Borremans W."/>
            <person name="Wieme A.D."/>
            <person name="De Vuyst L."/>
            <person name="Vandamme P."/>
        </authorList>
    </citation>
    <scope>NUCLEOTIDE SEQUENCE [LARGE SCALE GENOMIC DNA]</scope>
    <source>
        <strain evidence="2 3">LMG 30640</strain>
    </source>
</reference>
<sequence length="944" mass="99414">MATTYWNGTSSNDFYDPANWSNGDLPQSHTCQEANITGTAEDPALAVANGSSYGQIHSLTIGDYATLKITAASDSDDSGYVFSTYGMQIAPTGQLIIDTSAPVELGLVNEIRGGTVTIINNPGKVVLDGNSLNGAGQLNLVNSTLGSAETPIDVEGMNVTLQDGSTFYSGLDAAGASITFDPATSNTLVLKSNDATISSPIYGVSENSHFAINGDDGVTPVNAAFSANGNGTYSLIITLSNGNSLTLSDISTASGFVPGTATISQDTAGDYIITDQNAAGTSPDYTTSATHEQLQQIATTAEQTGDDQTYTTSGYVNHNGVQNDHFTGTGTATDPANWSDPANWELGAIPQSDSCYQGTLQGTADNPLYVVFNQANVGQFVSLSVLSNATLTITAPAGQNPESYVFSTAGIEIRDNGQVNIDTAARVELGGVSAIDGTLTITNNDGNVVVDSNHLSGGGTLVLDNSSFGTPDNPIRIDLPTIDMKDGSTLYRAQFSGTGTINFDNSSNTVVLSGDSQSITTVFNNVSANTHFAIDADVGAKPVSAVYTENADGSYTLSIGLSNGQTDVLGHVNLAPGFVPGNSSFSQDAYGDWLINTASTDVCFLAGTLIRTDRGDVAVENLVVGDQLIVSGATEATRPVVWIGSHDVVVNPALNDEDAGYPVRILKDAIAENVPSRDLLVTPEHCLFIDGGFVPVRMLVNGASIFYDRTIKSYRYFHVETEQHSVILAENTPTESYLDTGHRRSFTAGPVVSLTSRALNWADDAAAPLLTQRDVAEPIHQRILARATSVLSLAAPAHRATTRKPELRFETLQGTALRRLNDRNGVVTIEVPENVTQIRILSRTSSPAGVVGPFVDDRRQLGVLVGDVTLQDGSVRRTIRSHLDGSPAIGWHGLENTDCRWTAGEAILDLGTRTPDTKAMLTVRIAAAGPYLLETSEEQARLCA</sequence>
<dbReference type="Pfam" id="PF13403">
    <property type="entry name" value="Hint_2"/>
    <property type="match status" value="1"/>
</dbReference>
<evidence type="ECO:0000313" key="2">
    <source>
        <dbReference type="EMBL" id="NHN85039.1"/>
    </source>
</evidence>
<dbReference type="SUPFAM" id="SSF51294">
    <property type="entry name" value="Hedgehog/intein (Hint) domain"/>
    <property type="match status" value="1"/>
</dbReference>
<dbReference type="EMBL" id="WOTB01000012">
    <property type="protein sequence ID" value="NHN85039.1"/>
    <property type="molecule type" value="Genomic_DNA"/>
</dbReference>
<organism evidence="2 3">
    <name type="scientific">Acetobacter musti</name>
    <dbReference type="NCBI Taxonomy" id="864732"/>
    <lineage>
        <taxon>Bacteria</taxon>
        <taxon>Pseudomonadati</taxon>
        <taxon>Pseudomonadota</taxon>
        <taxon>Alphaproteobacteria</taxon>
        <taxon>Acetobacterales</taxon>
        <taxon>Acetobacteraceae</taxon>
        <taxon>Acetobacter</taxon>
    </lineage>
</organism>
<keyword evidence="3" id="KW-1185">Reference proteome</keyword>
<dbReference type="Gene3D" id="2.170.16.10">
    <property type="entry name" value="Hedgehog/Intein (Hint) domain"/>
    <property type="match status" value="1"/>
</dbReference>
<protein>
    <recommendedName>
        <fullName evidence="1">Hedgehog/Intein (Hint) domain-containing protein</fullName>
    </recommendedName>
</protein>
<proteinExistence type="predicted"/>
<comment type="caution">
    <text evidence="2">The sequence shown here is derived from an EMBL/GenBank/DDBJ whole genome shotgun (WGS) entry which is preliminary data.</text>
</comment>
<dbReference type="RefSeq" id="WP_173583434.1">
    <property type="nucleotide sequence ID" value="NZ_WOTB01000012.1"/>
</dbReference>
<gene>
    <name evidence="2" type="ORF">GOB93_10350</name>
</gene>
<feature type="domain" description="Hedgehog/Intein (Hint)" evidence="1">
    <location>
        <begin position="602"/>
        <end position="740"/>
    </location>
</feature>
<dbReference type="InterPro" id="IPR028992">
    <property type="entry name" value="Hedgehog/Intein_dom"/>
</dbReference>
<name>A0ABX0JQI0_9PROT</name>
<evidence type="ECO:0000313" key="3">
    <source>
        <dbReference type="Proteomes" id="UP000635278"/>
    </source>
</evidence>